<accession>A0A543PWY6</accession>
<proteinExistence type="predicted"/>
<gene>
    <name evidence="2" type="ORF">FHX52_1736</name>
</gene>
<evidence type="ECO:0000313" key="3">
    <source>
        <dbReference type="Proteomes" id="UP000320085"/>
    </source>
</evidence>
<dbReference type="RefSeq" id="WP_425460091.1">
    <property type="nucleotide sequence ID" value="NZ_BAAAQC010000006.1"/>
</dbReference>
<evidence type="ECO:0000313" key="2">
    <source>
        <dbReference type="EMBL" id="TQN48597.1"/>
    </source>
</evidence>
<protein>
    <recommendedName>
        <fullName evidence="1">Cyclic-phosphate processing Receiver domain-containing protein</fullName>
    </recommendedName>
</protein>
<reference evidence="2 3" key="1">
    <citation type="submission" date="2019-06" db="EMBL/GenBank/DDBJ databases">
        <title>Sequencing the genomes of 1000 actinobacteria strains.</title>
        <authorList>
            <person name="Klenk H.-P."/>
        </authorList>
    </citation>
    <scope>NUCLEOTIDE SEQUENCE [LARGE SCALE GENOMIC DNA]</scope>
    <source>
        <strain evidence="2 3">DSM 21776</strain>
    </source>
</reference>
<dbReference type="InterPro" id="IPR046909">
    <property type="entry name" value="cREC_REC"/>
</dbReference>
<dbReference type="EMBL" id="VFQF01000001">
    <property type="protein sequence ID" value="TQN48597.1"/>
    <property type="molecule type" value="Genomic_DNA"/>
</dbReference>
<comment type="caution">
    <text evidence="2">The sequence shown here is derived from an EMBL/GenBank/DDBJ whole genome shotgun (WGS) entry which is preliminary data.</text>
</comment>
<organism evidence="2 3">
    <name type="scientific">Humibacillus xanthopallidus</name>
    <dbReference type="NCBI Taxonomy" id="412689"/>
    <lineage>
        <taxon>Bacteria</taxon>
        <taxon>Bacillati</taxon>
        <taxon>Actinomycetota</taxon>
        <taxon>Actinomycetes</taxon>
        <taxon>Micrococcales</taxon>
        <taxon>Intrasporangiaceae</taxon>
        <taxon>Humibacillus</taxon>
    </lineage>
</organism>
<dbReference type="Proteomes" id="UP000320085">
    <property type="component" value="Unassembled WGS sequence"/>
</dbReference>
<name>A0A543PWY6_9MICO</name>
<evidence type="ECO:0000259" key="1">
    <source>
        <dbReference type="Pfam" id="PF20274"/>
    </source>
</evidence>
<dbReference type="AlphaFoldDB" id="A0A543PWY6"/>
<sequence length="118" mass="13003">MSFVLLVDDTRTFRDGREHVRARTSREALAALGGVRQYGHGQLWLDHDLGIVGGFVDSTLPILDELARAASDGEPYPFDLVIVHTSNPVGAATIMQVLERWGYPSRRVPSGDQLVDET</sequence>
<dbReference type="Pfam" id="PF20274">
    <property type="entry name" value="cREC_REC"/>
    <property type="match status" value="1"/>
</dbReference>
<feature type="domain" description="Cyclic-phosphate processing Receiver" evidence="1">
    <location>
        <begin position="5"/>
        <end position="100"/>
    </location>
</feature>